<dbReference type="InterPro" id="IPR011992">
    <property type="entry name" value="EF-hand-dom_pair"/>
</dbReference>
<dbReference type="SUPFAM" id="SSF47473">
    <property type="entry name" value="EF-hand"/>
    <property type="match status" value="1"/>
</dbReference>
<dbReference type="PROSITE" id="PS00018">
    <property type="entry name" value="EF_HAND_1"/>
    <property type="match status" value="2"/>
</dbReference>
<accession>A0A975PNZ1</accession>
<feature type="domain" description="EF-hand" evidence="2">
    <location>
        <begin position="28"/>
        <end position="45"/>
    </location>
</feature>
<dbReference type="EMBL" id="CP073581">
    <property type="protein sequence ID" value="QUJ77825.1"/>
    <property type="molecule type" value="Genomic_DNA"/>
</dbReference>
<dbReference type="Proteomes" id="UP000683291">
    <property type="component" value="Chromosome 1"/>
</dbReference>
<feature type="signal peptide" evidence="1">
    <location>
        <begin position="1"/>
        <end position="21"/>
    </location>
</feature>
<keyword evidence="4" id="KW-1185">Reference proteome</keyword>
<name>A0A975PNZ1_9RHOB</name>
<dbReference type="RefSeq" id="WP_212706018.1">
    <property type="nucleotide sequence ID" value="NZ_CP073581.1"/>
</dbReference>
<feature type="chain" id="PRO_5038099622" description="EF-hand domain-containing protein" evidence="1">
    <location>
        <begin position="22"/>
        <end position="82"/>
    </location>
</feature>
<reference evidence="3" key="1">
    <citation type="submission" date="2021-04" db="EMBL/GenBank/DDBJ databases">
        <title>Complete genome sequence for Sulfitobacter sp. strain JK7-1.</title>
        <authorList>
            <person name="Park S.-J."/>
        </authorList>
    </citation>
    <scope>NUCLEOTIDE SEQUENCE</scope>
    <source>
        <strain evidence="3">JK7-1</strain>
    </source>
</reference>
<feature type="domain" description="EF-hand" evidence="2">
    <location>
        <begin position="51"/>
        <end position="70"/>
    </location>
</feature>
<dbReference type="Pfam" id="PF13202">
    <property type="entry name" value="EF-hand_5"/>
    <property type="match status" value="2"/>
</dbReference>
<evidence type="ECO:0000259" key="2">
    <source>
        <dbReference type="Pfam" id="PF13202"/>
    </source>
</evidence>
<dbReference type="Gene3D" id="1.10.238.10">
    <property type="entry name" value="EF-hand"/>
    <property type="match status" value="1"/>
</dbReference>
<proteinExistence type="predicted"/>
<evidence type="ECO:0000313" key="4">
    <source>
        <dbReference type="Proteomes" id="UP000683291"/>
    </source>
</evidence>
<gene>
    <name evidence="3" type="ORF">KDD17_07785</name>
</gene>
<evidence type="ECO:0000313" key="3">
    <source>
        <dbReference type="EMBL" id="QUJ77825.1"/>
    </source>
</evidence>
<protein>
    <recommendedName>
        <fullName evidence="2">EF-hand domain-containing protein</fullName>
    </recommendedName>
</protein>
<sequence>MTHLKTFTLFAATALCLPAYAMGQSAVAIDANEDGVLSLEEVQAVYPDVTEDQFTTADLNGDGALEDAEVQAAQEAGLMPSG</sequence>
<organism evidence="3 4">
    <name type="scientific">Sulfitobacter albidus</name>
    <dbReference type="NCBI Taxonomy" id="2829501"/>
    <lineage>
        <taxon>Bacteria</taxon>
        <taxon>Pseudomonadati</taxon>
        <taxon>Pseudomonadota</taxon>
        <taxon>Alphaproteobacteria</taxon>
        <taxon>Rhodobacterales</taxon>
        <taxon>Roseobacteraceae</taxon>
        <taxon>Sulfitobacter</taxon>
    </lineage>
</organism>
<evidence type="ECO:0000256" key="1">
    <source>
        <dbReference type="SAM" id="SignalP"/>
    </source>
</evidence>
<keyword evidence="1" id="KW-0732">Signal</keyword>
<dbReference type="InterPro" id="IPR018247">
    <property type="entry name" value="EF_Hand_1_Ca_BS"/>
</dbReference>
<dbReference type="GO" id="GO:0005509">
    <property type="term" value="F:calcium ion binding"/>
    <property type="evidence" value="ECO:0007669"/>
    <property type="project" value="InterPro"/>
</dbReference>
<dbReference type="KEGG" id="sual:KDD17_07785"/>
<dbReference type="AlphaFoldDB" id="A0A975PNZ1"/>
<dbReference type="InterPro" id="IPR002048">
    <property type="entry name" value="EF_hand_dom"/>
</dbReference>